<evidence type="ECO:0000313" key="8">
    <source>
        <dbReference type="Proteomes" id="UP001183607"/>
    </source>
</evidence>
<evidence type="ECO:0000256" key="5">
    <source>
        <dbReference type="SAM" id="SignalP"/>
    </source>
</evidence>
<dbReference type="Pfam" id="PF04213">
    <property type="entry name" value="HtaA"/>
    <property type="match status" value="2"/>
</dbReference>
<keyword evidence="1 5" id="KW-0732">Signal</keyword>
<evidence type="ECO:0000259" key="6">
    <source>
        <dbReference type="Pfam" id="PF04213"/>
    </source>
</evidence>
<dbReference type="InterPro" id="IPR007331">
    <property type="entry name" value="Htaa"/>
</dbReference>
<evidence type="ECO:0000256" key="1">
    <source>
        <dbReference type="ARBA" id="ARBA00022729"/>
    </source>
</evidence>
<feature type="domain" description="Htaa" evidence="6">
    <location>
        <begin position="290"/>
        <end position="445"/>
    </location>
</feature>
<evidence type="ECO:0000256" key="4">
    <source>
        <dbReference type="SAM" id="Phobius"/>
    </source>
</evidence>
<feature type="domain" description="Htaa" evidence="6">
    <location>
        <begin position="48"/>
        <end position="209"/>
    </location>
</feature>
<feature type="signal peptide" evidence="5">
    <location>
        <begin position="1"/>
        <end position="34"/>
    </location>
</feature>
<dbReference type="Pfam" id="PF04886">
    <property type="entry name" value="PT"/>
    <property type="match status" value="1"/>
</dbReference>
<evidence type="ECO:0000313" key="7">
    <source>
        <dbReference type="EMBL" id="MDT0414036.1"/>
    </source>
</evidence>
<dbReference type="EMBL" id="JAVRER010000001">
    <property type="protein sequence ID" value="MDT0414036.1"/>
    <property type="molecule type" value="Genomic_DNA"/>
</dbReference>
<feature type="compositionally biased region" description="Basic and acidic residues" evidence="3">
    <location>
        <begin position="237"/>
        <end position="267"/>
    </location>
</feature>
<protein>
    <submittedName>
        <fullName evidence="7">HtaA domain-containing protein</fullName>
    </submittedName>
</protein>
<feature type="region of interest" description="Disordered" evidence="3">
    <location>
        <begin position="457"/>
        <end position="482"/>
    </location>
</feature>
<dbReference type="PROSITE" id="PS51318">
    <property type="entry name" value="TAT"/>
    <property type="match status" value="1"/>
</dbReference>
<reference evidence="8" key="1">
    <citation type="submission" date="2023-07" db="EMBL/GenBank/DDBJ databases">
        <title>30 novel species of actinomycetes from the DSMZ collection.</title>
        <authorList>
            <person name="Nouioui I."/>
        </authorList>
    </citation>
    <scope>NUCLEOTIDE SEQUENCE [LARGE SCALE GENOMIC DNA]</scope>
    <source>
        <strain evidence="8">DSM 41982</strain>
    </source>
</reference>
<feature type="region of interest" description="Disordered" evidence="3">
    <location>
        <begin position="211"/>
        <end position="289"/>
    </location>
</feature>
<proteinExistence type="predicted"/>
<feature type="compositionally biased region" description="Low complexity" evidence="3">
    <location>
        <begin position="220"/>
        <end position="236"/>
    </location>
</feature>
<keyword evidence="4" id="KW-1133">Transmembrane helix</keyword>
<sequence>MAVTRRRKTTVLAAAVATAAALGTGALTLPAASAAPRAAGAPTITLKDGTLDWGVKESFRKYLLSPIAHGKITMGDGATQAEGNGPFTFTGGTGTYDTGSHGTHTAFDGSVRFEGHEGVLDIELSDLQVTTTTTGGGISADVTTVADGKSTTDQDVVIADLSLDGIRPGTGAGGAMVFKDIPATLTADGSKAFQGFYQAGAALDAATLSVTADSGKPSEEPTTGPTDEPTTGPTDEPTGKPTDEPSGKPSEEPSGKPSEEPSGRPSEEPGGEPSGEPSETPAGSGGVAKGALTWGLKESWRKYIATGGGSEVSGGAKKSGDVFTFPYTSGTADAGAEKTDAAFGGGVRFTYKAHGIDMEFSDVKVVTSGSKGTLTLDVTTPQGTKDDVDFAKLDLSSASYAVKNDVLTLDQVPAVFTAAGAAAFANDTTGSLYKAGDALDPVTVSLALSDDADLPAAGSGSGNGGGTGTGTGTGAGGTGSGASGSGFGTSGATGSLASTGAGLPTGPLLGGAAAVVAAGAGALYAARRRRATEQA</sequence>
<dbReference type="InterPro" id="IPR006311">
    <property type="entry name" value="TAT_signal"/>
</dbReference>
<dbReference type="RefSeq" id="WP_311676500.1">
    <property type="nucleotide sequence ID" value="NZ_JAVRER010000001.1"/>
</dbReference>
<comment type="caution">
    <text evidence="7">The sequence shown here is derived from an EMBL/GenBank/DDBJ whole genome shotgun (WGS) entry which is preliminary data.</text>
</comment>
<keyword evidence="4" id="KW-0472">Membrane</keyword>
<organism evidence="7 8">
    <name type="scientific">Streptomyces evansiae</name>
    <dbReference type="NCBI Taxonomy" id="3075535"/>
    <lineage>
        <taxon>Bacteria</taxon>
        <taxon>Bacillati</taxon>
        <taxon>Actinomycetota</taxon>
        <taxon>Actinomycetes</taxon>
        <taxon>Kitasatosporales</taxon>
        <taxon>Streptomycetaceae</taxon>
        <taxon>Streptomyces</taxon>
    </lineage>
</organism>
<feature type="chain" id="PRO_5044754756" evidence="5">
    <location>
        <begin position="35"/>
        <end position="535"/>
    </location>
</feature>
<keyword evidence="2" id="KW-0677">Repeat</keyword>
<feature type="compositionally biased region" description="Gly residues" evidence="3">
    <location>
        <begin position="459"/>
        <end position="482"/>
    </location>
</feature>
<feature type="transmembrane region" description="Helical" evidence="4">
    <location>
        <begin position="508"/>
        <end position="526"/>
    </location>
</feature>
<dbReference type="AlphaFoldDB" id="A0ABD5DY22"/>
<evidence type="ECO:0000256" key="2">
    <source>
        <dbReference type="ARBA" id="ARBA00022737"/>
    </source>
</evidence>
<evidence type="ECO:0000256" key="3">
    <source>
        <dbReference type="SAM" id="MobiDB-lite"/>
    </source>
</evidence>
<keyword evidence="4" id="KW-0812">Transmembrane</keyword>
<gene>
    <name evidence="7" type="ORF">RM574_00905</name>
</gene>
<accession>A0ABD5DY22</accession>
<name>A0ABD5DY22_9ACTN</name>
<dbReference type="InterPro" id="IPR006970">
    <property type="entry name" value="PT"/>
</dbReference>
<dbReference type="Proteomes" id="UP001183607">
    <property type="component" value="Unassembled WGS sequence"/>
</dbReference>